<name>A0A367X3P7_9PROT</name>
<proteinExistence type="predicted"/>
<dbReference type="EMBL" id="JPWH01000011">
    <property type="protein sequence ID" value="RCK48296.1"/>
    <property type="molecule type" value="Genomic_DNA"/>
</dbReference>
<dbReference type="OrthoDB" id="9791432at2"/>
<keyword evidence="1" id="KW-0175">Coiled coil</keyword>
<evidence type="ECO:0000313" key="3">
    <source>
        <dbReference type="EMBL" id="RCK48296.1"/>
    </source>
</evidence>
<dbReference type="SUPFAM" id="SSF158791">
    <property type="entry name" value="MgtE N-terminal domain-like"/>
    <property type="match status" value="1"/>
</dbReference>
<evidence type="ECO:0000313" key="4">
    <source>
        <dbReference type="Proteomes" id="UP000252517"/>
    </source>
</evidence>
<accession>A0A367X3P7</accession>
<evidence type="ECO:0008006" key="5">
    <source>
        <dbReference type="Google" id="ProtNLM"/>
    </source>
</evidence>
<dbReference type="Proteomes" id="UP000252517">
    <property type="component" value="Unassembled WGS sequence"/>
</dbReference>
<dbReference type="Gene3D" id="1.25.60.10">
    <property type="entry name" value="MgtE N-terminal domain-like"/>
    <property type="match status" value="1"/>
</dbReference>
<sequence length="244" mass="26559">MSSLRILPLLILVSGIVLSVKVADVVSIWRDGGDVKEAAVSMVQAARAQDNSGDAPANAGQPGLDTPVGEEDAAAASNEEPPAGETGTETPEAPPGFGGDPTLFTQEEIDLLQNLSARRAELDRREQRLDQRESLITAAEARIDSKIAEMKRLQDSISQLVEKKDKKDEDRIKKLISVYEKMKPKDAARIWNDLDMNILLQVAQGMREANTAAVLAEMSPDRARALTTELAYKRDLSTLPVTNQ</sequence>
<protein>
    <recommendedName>
        <fullName evidence="5">Magnesium transporter MgtE intracellular domain-containing protein</fullName>
    </recommendedName>
</protein>
<organism evidence="3 4">
    <name type="scientific">Thalassospira profundimaris</name>
    <dbReference type="NCBI Taxonomy" id="502049"/>
    <lineage>
        <taxon>Bacteria</taxon>
        <taxon>Pseudomonadati</taxon>
        <taxon>Pseudomonadota</taxon>
        <taxon>Alphaproteobacteria</taxon>
        <taxon>Rhodospirillales</taxon>
        <taxon>Thalassospiraceae</taxon>
        <taxon>Thalassospira</taxon>
    </lineage>
</organism>
<feature type="region of interest" description="Disordered" evidence="2">
    <location>
        <begin position="47"/>
        <end position="103"/>
    </location>
</feature>
<dbReference type="AlphaFoldDB" id="A0A367X3P7"/>
<evidence type="ECO:0000256" key="2">
    <source>
        <dbReference type="SAM" id="MobiDB-lite"/>
    </source>
</evidence>
<feature type="coiled-coil region" evidence="1">
    <location>
        <begin position="112"/>
        <end position="170"/>
    </location>
</feature>
<evidence type="ECO:0000256" key="1">
    <source>
        <dbReference type="SAM" id="Coils"/>
    </source>
</evidence>
<feature type="compositionally biased region" description="Low complexity" evidence="2">
    <location>
        <begin position="79"/>
        <end position="91"/>
    </location>
</feature>
<dbReference type="InterPro" id="IPR038076">
    <property type="entry name" value="MgtE_N_sf"/>
</dbReference>
<comment type="caution">
    <text evidence="3">The sequence shown here is derived from an EMBL/GenBank/DDBJ whole genome shotgun (WGS) entry which is preliminary data.</text>
</comment>
<dbReference type="RefSeq" id="WP_114089007.1">
    <property type="nucleotide sequence ID" value="NZ_JPWH01000011.1"/>
</dbReference>
<reference evidence="3 4" key="1">
    <citation type="submission" date="2014-07" db="EMBL/GenBank/DDBJ databases">
        <title>Draft genome sequence of Thalassospira profundimaris S25-3-2.</title>
        <authorList>
            <person name="Lai Q."/>
            <person name="Shao Z."/>
        </authorList>
    </citation>
    <scope>NUCLEOTIDE SEQUENCE [LARGE SCALE GENOMIC DNA]</scope>
    <source>
        <strain evidence="3 4">S25-3-2</strain>
    </source>
</reference>
<gene>
    <name evidence="3" type="ORF">TH25_14625</name>
</gene>